<dbReference type="PIRSF" id="PIRSF036055">
    <property type="entry name" value="UCP036055"/>
    <property type="match status" value="1"/>
</dbReference>
<comment type="caution">
    <text evidence="1">The sequence shown here is derived from an EMBL/GenBank/DDBJ whole genome shotgun (WGS) entry which is preliminary data.</text>
</comment>
<name>A0ABR5YC72_9SPHN</name>
<dbReference type="RefSeq" id="WP_066690851.1">
    <property type="nucleotide sequence ID" value="NZ_LQQO01000021.1"/>
</dbReference>
<dbReference type="EMBL" id="LQQO01000021">
    <property type="protein sequence ID" value="KZE13511.1"/>
    <property type="molecule type" value="Genomic_DNA"/>
</dbReference>
<protein>
    <submittedName>
        <fullName evidence="1">Uncharacterized protein</fullName>
    </submittedName>
</protein>
<organism evidence="1 2">
    <name type="scientific">Sphingomonas hankookensis</name>
    <dbReference type="NCBI Taxonomy" id="563996"/>
    <lineage>
        <taxon>Bacteria</taxon>
        <taxon>Pseudomonadati</taxon>
        <taxon>Pseudomonadota</taxon>
        <taxon>Alphaproteobacteria</taxon>
        <taxon>Sphingomonadales</taxon>
        <taxon>Sphingomonadaceae</taxon>
        <taxon>Sphingomonas</taxon>
    </lineage>
</organism>
<dbReference type="Proteomes" id="UP000076609">
    <property type="component" value="Unassembled WGS sequence"/>
</dbReference>
<reference evidence="2" key="1">
    <citation type="submission" date="2016-01" db="EMBL/GenBank/DDBJ databases">
        <title>Draft genome of Chromobacterium sp. F49.</title>
        <authorList>
            <person name="Hong K.W."/>
        </authorList>
    </citation>
    <scope>NUCLEOTIDE SEQUENCE [LARGE SCALE GENOMIC DNA]</scope>
    <source>
        <strain evidence="2">CN3</strain>
    </source>
</reference>
<dbReference type="InterPro" id="IPR017042">
    <property type="entry name" value="UCP036055"/>
</dbReference>
<evidence type="ECO:0000313" key="2">
    <source>
        <dbReference type="Proteomes" id="UP000076609"/>
    </source>
</evidence>
<sequence>MSAQHIYTSAPLGSLIRYSNGKPRPPARFRRKLRAWEHENGVGRLVERYPGYVSASFNSPPHFMLHLGDYGSQGTIVLTVRRAYGLDSSLHFEIVETPRAGSVRILTSVDGRDELRHLASNLAAAESWMQVNRYSNMRTEIVSDPDPVILPPTTRRAA</sequence>
<keyword evidence="2" id="KW-1185">Reference proteome</keyword>
<accession>A0ABR5YC72</accession>
<proteinExistence type="predicted"/>
<gene>
    <name evidence="1" type="ORF">AVT10_16035</name>
</gene>
<evidence type="ECO:0000313" key="1">
    <source>
        <dbReference type="EMBL" id="KZE13511.1"/>
    </source>
</evidence>